<dbReference type="EMBL" id="BK016262">
    <property type="protein sequence ID" value="DAG05616.1"/>
    <property type="molecule type" value="Genomic_DNA"/>
</dbReference>
<proteinExistence type="predicted"/>
<reference evidence="1" key="1">
    <citation type="journal article" date="2021" name="Proc. Natl. Acad. Sci. U.S.A.">
        <title>A Catalog of Tens of Thousands of Viruses from Human Metagenomes Reveals Hidden Associations with Chronic Diseases.</title>
        <authorList>
            <person name="Tisza M.J."/>
            <person name="Buck C.B."/>
        </authorList>
    </citation>
    <scope>NUCLEOTIDE SEQUENCE</scope>
    <source>
        <strain evidence="1">Ct3R43</strain>
    </source>
</reference>
<sequence length="196" mass="21271">MAERTASPNAERDYHMELRDLLGEDYREGMTAEEIATALSNKNFVNKETFDKTASDLAKAKKDMKTNEGTLTERLEAQRQQIEQLTVKANRQEAASILAGNGMTKEAYETFLDGIVTTDAEQTTSVATAIAAAFKAYGEATANKVKGELAAGVKAPSQAPATTAMTKEAFGKLTFAEQVQFKNDNPTEYAALFPKA</sequence>
<evidence type="ECO:0000313" key="1">
    <source>
        <dbReference type="EMBL" id="DAG05616.1"/>
    </source>
</evidence>
<name>A0A8S5VG24_9CAUD</name>
<accession>A0A8S5VG24</accession>
<protein>
    <submittedName>
        <fullName evidence="1">Uncharacterized protein</fullName>
    </submittedName>
</protein>
<organism evidence="1">
    <name type="scientific">Siphoviridae sp. ct3R43</name>
    <dbReference type="NCBI Taxonomy" id="2825321"/>
    <lineage>
        <taxon>Viruses</taxon>
        <taxon>Duplodnaviria</taxon>
        <taxon>Heunggongvirae</taxon>
        <taxon>Uroviricota</taxon>
        <taxon>Caudoviricetes</taxon>
    </lineage>
</organism>